<comment type="caution">
    <text evidence="2">The sequence shown here is derived from an EMBL/GenBank/DDBJ whole genome shotgun (WGS) entry which is preliminary data.</text>
</comment>
<dbReference type="Proteomes" id="UP000288012">
    <property type="component" value="Unassembled WGS sequence"/>
</dbReference>
<accession>A0A433JKL1</accession>
<gene>
    <name evidence="2" type="primary">pilV</name>
    <name evidence="2" type="ORF">EKM59_04345</name>
</gene>
<evidence type="ECO:0000313" key="3">
    <source>
        <dbReference type="Proteomes" id="UP000288012"/>
    </source>
</evidence>
<dbReference type="InterPro" id="IPR013362">
    <property type="entry name" value="Pilus_4_PilV"/>
</dbReference>
<dbReference type="NCBIfam" id="TIGR02523">
    <property type="entry name" value="type_IV_pilV"/>
    <property type="match status" value="1"/>
</dbReference>
<keyword evidence="1" id="KW-0812">Transmembrane</keyword>
<dbReference type="EMBL" id="RZGR01000009">
    <property type="protein sequence ID" value="RUQ89032.1"/>
    <property type="molecule type" value="Genomic_DNA"/>
</dbReference>
<name>A0A433JKL1_9GAMM</name>
<dbReference type="NCBIfam" id="TIGR02532">
    <property type="entry name" value="IV_pilin_GFxxxE"/>
    <property type="match status" value="1"/>
</dbReference>
<keyword evidence="3" id="KW-1185">Reference proteome</keyword>
<dbReference type="InterPro" id="IPR012902">
    <property type="entry name" value="N_methyl_site"/>
</dbReference>
<keyword evidence="1" id="KW-1133">Transmembrane helix</keyword>
<proteinExistence type="predicted"/>
<dbReference type="AlphaFoldDB" id="A0A433JKL1"/>
<dbReference type="RefSeq" id="WP_127111170.1">
    <property type="nucleotide sequence ID" value="NZ_RZGR01000009.1"/>
</dbReference>
<reference evidence="2 3" key="1">
    <citation type="submission" date="2018-12" db="EMBL/GenBank/DDBJ databases">
        <title>Legionella sp,whole genome shotgun sequence.</title>
        <authorList>
            <person name="Wu H."/>
        </authorList>
    </citation>
    <scope>NUCLEOTIDE SEQUENCE [LARGE SCALE GENOMIC DNA]</scope>
    <source>
        <strain evidence="3">km714</strain>
    </source>
</reference>
<keyword evidence="1" id="KW-0472">Membrane</keyword>
<evidence type="ECO:0000256" key="1">
    <source>
        <dbReference type="SAM" id="Phobius"/>
    </source>
</evidence>
<sequence>MDAIKQQNGFSLLEVLVSVLVLAIGLLGIAALQLNMIRHNHSAQLRAVAVAQAGNMLDRMRANYKGVQAGFYNNISGIPNAPNCTSCTNSQIAARDANEWNHANAVLLPSGQGSVASHGNRFLITVRWDNNRTGVTGTNCSGDPEVDLTCLTMEVQL</sequence>
<organism evidence="2 3">
    <name type="scientific">Legionella septentrionalis</name>
    <dbReference type="NCBI Taxonomy" id="2498109"/>
    <lineage>
        <taxon>Bacteria</taxon>
        <taxon>Pseudomonadati</taxon>
        <taxon>Pseudomonadota</taxon>
        <taxon>Gammaproteobacteria</taxon>
        <taxon>Legionellales</taxon>
        <taxon>Legionellaceae</taxon>
        <taxon>Legionella</taxon>
    </lineage>
</organism>
<dbReference type="Pfam" id="PF07963">
    <property type="entry name" value="N_methyl"/>
    <property type="match status" value="1"/>
</dbReference>
<protein>
    <submittedName>
        <fullName evidence="2">Type IV pilus modification protein PilV</fullName>
    </submittedName>
</protein>
<feature type="transmembrane region" description="Helical" evidence="1">
    <location>
        <begin position="12"/>
        <end position="32"/>
    </location>
</feature>
<evidence type="ECO:0000313" key="2">
    <source>
        <dbReference type="EMBL" id="RUQ89032.1"/>
    </source>
</evidence>